<reference evidence="1 2" key="1">
    <citation type="submission" date="2024-07" db="EMBL/GenBank/DDBJ databases">
        <authorList>
            <person name="Akdeniz Z."/>
        </authorList>
    </citation>
    <scope>NUCLEOTIDE SEQUENCE [LARGE SCALE GENOMIC DNA]</scope>
</reference>
<keyword evidence="2" id="KW-1185">Reference proteome</keyword>
<evidence type="ECO:0000313" key="1">
    <source>
        <dbReference type="EMBL" id="CAL6018229.1"/>
    </source>
</evidence>
<organism evidence="1 2">
    <name type="scientific">Hexamita inflata</name>
    <dbReference type="NCBI Taxonomy" id="28002"/>
    <lineage>
        <taxon>Eukaryota</taxon>
        <taxon>Metamonada</taxon>
        <taxon>Diplomonadida</taxon>
        <taxon>Hexamitidae</taxon>
        <taxon>Hexamitinae</taxon>
        <taxon>Hexamita</taxon>
    </lineage>
</organism>
<accession>A0ABP1IKP7</accession>
<dbReference type="EMBL" id="CAXDID020000080">
    <property type="protein sequence ID" value="CAL6018229.1"/>
    <property type="molecule type" value="Genomic_DNA"/>
</dbReference>
<evidence type="ECO:0000313" key="2">
    <source>
        <dbReference type="Proteomes" id="UP001642409"/>
    </source>
</evidence>
<protein>
    <submittedName>
        <fullName evidence="1">Hypothetical_protein</fullName>
    </submittedName>
</protein>
<comment type="caution">
    <text evidence="1">The sequence shown here is derived from an EMBL/GenBank/DDBJ whole genome shotgun (WGS) entry which is preliminary data.</text>
</comment>
<dbReference type="Proteomes" id="UP001642409">
    <property type="component" value="Unassembled WGS sequence"/>
</dbReference>
<name>A0ABP1IKP7_9EUKA</name>
<gene>
    <name evidence="1" type="ORF">HINF_LOCUS26366</name>
</gene>
<sequence>MTVKISALYQFYNLQIPNITVKVKTRKFVNIQNRFELDRLIERLTLNLDLGDLKARFLQHYFPLFSFGVKDDSCYYYCYYCYYLTGEVDVLIIIFFCCVQV</sequence>
<proteinExistence type="predicted"/>